<organism evidence="3">
    <name type="scientific">Chromera velia CCMP2878</name>
    <dbReference type="NCBI Taxonomy" id="1169474"/>
    <lineage>
        <taxon>Eukaryota</taxon>
        <taxon>Sar</taxon>
        <taxon>Alveolata</taxon>
        <taxon>Colpodellida</taxon>
        <taxon>Chromeraceae</taxon>
        <taxon>Chromera</taxon>
    </lineage>
</organism>
<protein>
    <submittedName>
        <fullName evidence="3">Uncharacterized protein</fullName>
    </submittedName>
</protein>
<feature type="region of interest" description="Disordered" evidence="1">
    <location>
        <begin position="164"/>
        <end position="204"/>
    </location>
</feature>
<evidence type="ECO:0000256" key="1">
    <source>
        <dbReference type="SAM" id="MobiDB-lite"/>
    </source>
</evidence>
<feature type="compositionally biased region" description="Low complexity" evidence="1">
    <location>
        <begin position="415"/>
        <end position="429"/>
    </location>
</feature>
<dbReference type="AlphaFoldDB" id="A0A0G4GWM2"/>
<accession>A0A0G4GWM2</accession>
<sequence>MESGLGARQVIKAEVLRYFTIEDKKIVPPSVEAEIDLLPQVKGYEGEESPASEGDDDVMEELFGDKRLDEEENQMLLDMEVGAPVGEGFLVNASPVEVPDDFKWGSTQIPATQEEVARGSGDFNIAMHNKWLRNIIGQGVLSREVNRDEVDALIQMGWRLTWKEKTGPNKEENDADKEADETGKRKPKQADSKPNPSEGKKAERTPKARCFIKGFTDKWKVDTYVGTPSIWAILLCFVFALSFGLVWYGGDVKEAFLSAELKNRQRAGVIIPKWIPKAPDLNPYPDISGADYEEIKAVAGAIWPGQIHMVEKGLYRMPCSGNLFNGKMQRVQKSRGFKRVESGVAVQRPNRVEGMPPQPAKALQNIIRAAKQGQLSGHTPKPGPKKGSKRVPAVVGGVKRTKGEKAWEASKQRAADLVSAAAAVSQPPANLQRGDSASDSGTEGLAAGFGMLRLGSTGFSQSPSPSSESSVDAQSSSSEGAAALSSFSGRQRHVRKTDVARASVTRMRWPLIARPVRSRPGFPPKKAIGSPSWLGLLAVIEKGIGAEAYELLRGEFAAASCKLVGVLLPELLLPGPLKSLREYRKKVEKTFPSPIGVLYSQKGNAPPAISYSLLETLQNVLLSPIYSNLIQIALPSSDRAPAENEGGVHDDEGDALPSLMEFEDEEGGEGDMMEGMDGGEESQGERDMEVEGDNRAGMMEGMDGGEESQEKGEMEVEGDDRAGMREEERDWLSDFRLSEEGEREVAEGNLLPRLI</sequence>
<feature type="compositionally biased region" description="Basic and acidic residues" evidence="1">
    <location>
        <begin position="180"/>
        <end position="191"/>
    </location>
</feature>
<keyword evidence="2" id="KW-0812">Transmembrane</keyword>
<feature type="compositionally biased region" description="Basic and acidic residues" evidence="1">
    <location>
        <begin position="708"/>
        <end position="727"/>
    </location>
</feature>
<name>A0A0G4GWM2_9ALVE</name>
<feature type="region of interest" description="Disordered" evidence="1">
    <location>
        <begin position="374"/>
        <end position="489"/>
    </location>
</feature>
<feature type="transmembrane region" description="Helical" evidence="2">
    <location>
        <begin position="230"/>
        <end position="248"/>
    </location>
</feature>
<evidence type="ECO:0000256" key="2">
    <source>
        <dbReference type="SAM" id="Phobius"/>
    </source>
</evidence>
<feature type="compositionally biased region" description="Basic and acidic residues" evidence="1">
    <location>
        <begin position="683"/>
        <end position="694"/>
    </location>
</feature>
<feature type="compositionally biased region" description="Basic and acidic residues" evidence="1">
    <location>
        <begin position="401"/>
        <end position="414"/>
    </location>
</feature>
<dbReference type="VEuPathDB" id="CryptoDB:Cvel_23689"/>
<feature type="compositionally biased region" description="Low complexity" evidence="1">
    <location>
        <begin position="460"/>
        <end position="488"/>
    </location>
</feature>
<proteinExistence type="predicted"/>
<feature type="region of interest" description="Disordered" evidence="1">
    <location>
        <begin position="665"/>
        <end position="727"/>
    </location>
</feature>
<keyword evidence="2" id="KW-1133">Transmembrane helix</keyword>
<gene>
    <name evidence="3" type="ORF">Cvel_23689</name>
</gene>
<dbReference type="EMBL" id="CDMZ01001626">
    <property type="protein sequence ID" value="CEM35376.1"/>
    <property type="molecule type" value="Genomic_DNA"/>
</dbReference>
<evidence type="ECO:0000313" key="3">
    <source>
        <dbReference type="EMBL" id="CEM35376.1"/>
    </source>
</evidence>
<feature type="compositionally biased region" description="Acidic residues" evidence="1">
    <location>
        <begin position="665"/>
        <end position="682"/>
    </location>
</feature>
<reference evidence="3" key="1">
    <citation type="submission" date="2014-11" db="EMBL/GenBank/DDBJ databases">
        <authorList>
            <person name="Otto D Thomas"/>
            <person name="Naeem Raeece"/>
        </authorList>
    </citation>
    <scope>NUCLEOTIDE SEQUENCE</scope>
</reference>
<keyword evidence="2" id="KW-0472">Membrane</keyword>